<keyword evidence="4 11" id="KW-0812">Transmembrane</keyword>
<dbReference type="PANTHER" id="PTHR18843:SF7">
    <property type="entry name" value="LAMINA-ASSOCIATED POLYPEPTIDE 1B ISOFORM 1-RELATED"/>
    <property type="match status" value="1"/>
</dbReference>
<keyword evidence="7" id="KW-0325">Glycoprotein</keyword>
<evidence type="ECO:0000256" key="4">
    <source>
        <dbReference type="ARBA" id="ARBA00022692"/>
    </source>
</evidence>
<dbReference type="PANTHER" id="PTHR18843">
    <property type="entry name" value="TORSIN-1A-INTERACTING PROTEIN"/>
    <property type="match status" value="1"/>
</dbReference>
<keyword evidence="8" id="KW-0539">Nucleus</keyword>
<dbReference type="Gene3D" id="3.40.50.12190">
    <property type="match status" value="1"/>
</dbReference>
<feature type="compositionally biased region" description="Acidic residues" evidence="10">
    <location>
        <begin position="49"/>
        <end position="68"/>
    </location>
</feature>
<evidence type="ECO:0000256" key="2">
    <source>
        <dbReference type="ARBA" id="ARBA00007860"/>
    </source>
</evidence>
<dbReference type="GO" id="GO:0061024">
    <property type="term" value="P:membrane organization"/>
    <property type="evidence" value="ECO:0007669"/>
    <property type="project" value="TreeGrafter"/>
</dbReference>
<dbReference type="RefSeq" id="XP_013412697.1">
    <property type="nucleotide sequence ID" value="XM_013557243.1"/>
</dbReference>
<dbReference type="GO" id="GO:0005635">
    <property type="term" value="C:nuclear envelope"/>
    <property type="evidence" value="ECO:0007669"/>
    <property type="project" value="UniProtKB-SubCell"/>
</dbReference>
<keyword evidence="3" id="KW-0597">Phosphoprotein</keyword>
<evidence type="ECO:0000256" key="9">
    <source>
        <dbReference type="ARBA" id="ARBA00037847"/>
    </source>
</evidence>
<evidence type="ECO:0000313" key="13">
    <source>
        <dbReference type="Proteomes" id="UP000085678"/>
    </source>
</evidence>
<dbReference type="InterPro" id="IPR008662">
    <property type="entry name" value="TOIP1/2"/>
</dbReference>
<keyword evidence="6 11" id="KW-0472">Membrane</keyword>
<dbReference type="KEGG" id="lak:106175299"/>
<dbReference type="STRING" id="7574.A0A1S3JRS9"/>
<dbReference type="OrthoDB" id="6258998at2759"/>
<keyword evidence="13" id="KW-1185">Reference proteome</keyword>
<evidence type="ECO:0000313" key="15">
    <source>
        <dbReference type="RefSeq" id="XP_013412696.1"/>
    </source>
</evidence>
<comment type="subcellular location">
    <subcellularLocation>
        <location evidence="9">Endomembrane system</location>
        <topology evidence="9">Single-pass membrane protein</topology>
    </subcellularLocation>
    <subcellularLocation>
        <location evidence="1">Nucleus envelope</location>
    </subcellularLocation>
</comment>
<evidence type="ECO:0000256" key="3">
    <source>
        <dbReference type="ARBA" id="ARBA00022553"/>
    </source>
</evidence>
<dbReference type="GO" id="GO:0016020">
    <property type="term" value="C:membrane"/>
    <property type="evidence" value="ECO:0007669"/>
    <property type="project" value="TreeGrafter"/>
</dbReference>
<feature type="transmembrane region" description="Helical" evidence="11">
    <location>
        <begin position="166"/>
        <end position="184"/>
    </location>
</feature>
<dbReference type="AlphaFoldDB" id="A0A1S3JRS9"/>
<dbReference type="GO" id="GO:0001671">
    <property type="term" value="F:ATPase activator activity"/>
    <property type="evidence" value="ECO:0007669"/>
    <property type="project" value="InterPro"/>
</dbReference>
<name>A0A1S3JRS9_LINAN</name>
<comment type="similarity">
    <text evidence="2">Belongs to the TOR1AIP family.</text>
</comment>
<evidence type="ECO:0000259" key="12">
    <source>
        <dbReference type="Pfam" id="PF05609"/>
    </source>
</evidence>
<accession>A0A1S3JRS9</accession>
<evidence type="ECO:0000256" key="5">
    <source>
        <dbReference type="ARBA" id="ARBA00022989"/>
    </source>
</evidence>
<feature type="compositionally biased region" description="Basic and acidic residues" evidence="10">
    <location>
        <begin position="103"/>
        <end position="123"/>
    </location>
</feature>
<dbReference type="RefSeq" id="XP_013412694.1">
    <property type="nucleotide sequence ID" value="XM_013557240.1"/>
</dbReference>
<dbReference type="RefSeq" id="XP_013412696.1">
    <property type="nucleotide sequence ID" value="XM_013557242.1"/>
</dbReference>
<evidence type="ECO:0000256" key="10">
    <source>
        <dbReference type="SAM" id="MobiDB-lite"/>
    </source>
</evidence>
<dbReference type="InterPro" id="IPR046753">
    <property type="entry name" value="TOIP1/2_C"/>
</dbReference>
<dbReference type="Pfam" id="PF05609">
    <property type="entry name" value="LAP1_C"/>
    <property type="match status" value="1"/>
</dbReference>
<feature type="region of interest" description="Disordered" evidence="10">
    <location>
        <begin position="1"/>
        <end position="123"/>
    </location>
</feature>
<proteinExistence type="inferred from homology"/>
<dbReference type="Proteomes" id="UP000085678">
    <property type="component" value="Unplaced"/>
</dbReference>
<protein>
    <submittedName>
        <fullName evidence="14 15">Torsin-1A-interacting protein 2</fullName>
    </submittedName>
</protein>
<evidence type="ECO:0000313" key="16">
    <source>
        <dbReference type="RefSeq" id="XP_013412697.1"/>
    </source>
</evidence>
<evidence type="ECO:0000256" key="1">
    <source>
        <dbReference type="ARBA" id="ARBA00004259"/>
    </source>
</evidence>
<dbReference type="GeneID" id="106175299"/>
<keyword evidence="5 11" id="KW-1133">Transmembrane helix</keyword>
<evidence type="ECO:0000256" key="6">
    <source>
        <dbReference type="ARBA" id="ARBA00023136"/>
    </source>
</evidence>
<gene>
    <name evidence="14 15 16" type="primary">LOC106175299</name>
</gene>
<dbReference type="InterPro" id="IPR038599">
    <property type="entry name" value="LAP1C-like_C_sf"/>
</dbReference>
<evidence type="ECO:0000313" key="14">
    <source>
        <dbReference type="RefSeq" id="XP_013412694.1"/>
    </source>
</evidence>
<evidence type="ECO:0000256" key="7">
    <source>
        <dbReference type="ARBA" id="ARBA00023180"/>
    </source>
</evidence>
<reference evidence="14 15" key="1">
    <citation type="submission" date="2025-04" db="UniProtKB">
        <authorList>
            <consortium name="RefSeq"/>
        </authorList>
    </citation>
    <scope>IDENTIFICATION</scope>
    <source>
        <tissue evidence="14 15">Gonads</tissue>
    </source>
</reference>
<organism evidence="13 14">
    <name type="scientific">Lingula anatina</name>
    <name type="common">Brachiopod</name>
    <name type="synonym">Lingula unguis</name>
    <dbReference type="NCBI Taxonomy" id="7574"/>
    <lineage>
        <taxon>Eukaryota</taxon>
        <taxon>Metazoa</taxon>
        <taxon>Spiralia</taxon>
        <taxon>Lophotrochozoa</taxon>
        <taxon>Brachiopoda</taxon>
        <taxon>Linguliformea</taxon>
        <taxon>Lingulata</taxon>
        <taxon>Lingulida</taxon>
        <taxon>Linguloidea</taxon>
        <taxon>Lingulidae</taxon>
        <taxon>Lingula</taxon>
    </lineage>
</organism>
<evidence type="ECO:0000256" key="11">
    <source>
        <dbReference type="SAM" id="Phobius"/>
    </source>
</evidence>
<sequence length="408" mass="45989">MPPRRKTSPSEDDTSRQTKSAGGARERPVSKTRLQLQEEKRNKLYPDLPVDDDEEEEEEEGDEDTDEVDFLKRRRSGSNSFNSSRRSDSDGAVFEGESPLSARYRETSRHSFEEESMEFERVTSRHIRGHNVNVSGRSSIHSPSSPRSAQLPSSVWYDEVVANTNVWVFCIIILGVIMCYMLLFSNDLKETPSFHLEEIDYEKLAKDFGEKVNLLQLEAPQQNAKTWKILKAATKSILRNPSPEQPAVLLMASTPEGSPTMECLAKKLGNIIHETLNLSQPTAIKTGSYRNEKPDVVKEQIDQILHQDFENGHRAAILDQMQNIPPIAALMLHAYCDNVNAPYKNVVIILTITLETDAQSASELQESSVETFLTKIWRKGLDDDKIGALLSRVANNIVIIKKDESLSC</sequence>
<evidence type="ECO:0000256" key="8">
    <source>
        <dbReference type="ARBA" id="ARBA00023242"/>
    </source>
</evidence>
<feature type="domain" description="Torsin-1A-interacting protein 1/2 AAA+ activator" evidence="12">
    <location>
        <begin position="200"/>
        <end position="362"/>
    </location>
</feature>